<accession>A0A915DH27</accession>
<dbReference type="Gene3D" id="3.40.525.10">
    <property type="entry name" value="CRAL-TRIO lipid binding domain"/>
    <property type="match status" value="1"/>
</dbReference>
<organism evidence="1 2">
    <name type="scientific">Ditylenchus dipsaci</name>
    <dbReference type="NCBI Taxonomy" id="166011"/>
    <lineage>
        <taxon>Eukaryota</taxon>
        <taxon>Metazoa</taxon>
        <taxon>Ecdysozoa</taxon>
        <taxon>Nematoda</taxon>
        <taxon>Chromadorea</taxon>
        <taxon>Rhabditida</taxon>
        <taxon>Tylenchina</taxon>
        <taxon>Tylenchomorpha</taxon>
        <taxon>Sphaerularioidea</taxon>
        <taxon>Anguinidae</taxon>
        <taxon>Anguininae</taxon>
        <taxon>Ditylenchus</taxon>
    </lineage>
</organism>
<reference evidence="2" key="1">
    <citation type="submission" date="2022-11" db="UniProtKB">
        <authorList>
            <consortium name="WormBaseParasite"/>
        </authorList>
    </citation>
    <scope>IDENTIFICATION</scope>
</reference>
<protein>
    <submittedName>
        <fullName evidence="2">CRAL-TRIO domain-containing protein</fullName>
    </submittedName>
</protein>
<dbReference type="InterPro" id="IPR053302">
    <property type="entry name" value="CRAL-TRIO_domain"/>
</dbReference>
<dbReference type="WBParaSite" id="jg19803">
    <property type="protein sequence ID" value="jg19803"/>
    <property type="gene ID" value="jg19803"/>
</dbReference>
<evidence type="ECO:0000313" key="1">
    <source>
        <dbReference type="Proteomes" id="UP000887574"/>
    </source>
</evidence>
<keyword evidence="1" id="KW-1185">Reference proteome</keyword>
<proteinExistence type="predicted"/>
<dbReference type="PANTHER" id="PTHR47159:SF3">
    <property type="entry name" value="CRAL-TRIO DOMAIN-CONTAINING PROTEIN"/>
    <property type="match status" value="1"/>
</dbReference>
<evidence type="ECO:0000313" key="2">
    <source>
        <dbReference type="WBParaSite" id="jg19803"/>
    </source>
</evidence>
<dbReference type="InterPro" id="IPR036865">
    <property type="entry name" value="CRAL-TRIO_dom_sf"/>
</dbReference>
<dbReference type="SUPFAM" id="SSF52087">
    <property type="entry name" value="CRAL/TRIO domain"/>
    <property type="match status" value="1"/>
</dbReference>
<dbReference type="PANTHER" id="PTHR47159">
    <property type="entry name" value="PROTEIN CBG07705-RELATED"/>
    <property type="match status" value="1"/>
</dbReference>
<name>A0A915DH27_9BILA</name>
<dbReference type="Proteomes" id="UP000887574">
    <property type="component" value="Unplaced"/>
</dbReference>
<dbReference type="AlphaFoldDB" id="A0A915DH27"/>
<dbReference type="Gene3D" id="2.60.120.680">
    <property type="entry name" value="GOLD domain"/>
    <property type="match status" value="1"/>
</dbReference>
<sequence length="202" mass="23229">MKNHLILRNSHLQLDSAADKPRDHPIHQYWRSGLTKRAGKTPNVLVNIEQTGSNDYWGILHAFPLNEIMKARIYDLETMLRAVMLNEEETGEQTSIMYIMDLTGLKYDKNLMTLLTGALASISAFMSEHYLSEKGQKLSWIFETDGHFAYGIFYSKDPKEADISKMKPIYPRFNKVPGPTFVPLKDYVMCDQSGVYKILVFQ</sequence>